<dbReference type="Proteomes" id="UP000007947">
    <property type="component" value="Chromosome"/>
</dbReference>
<keyword evidence="3" id="KW-1185">Reference proteome</keyword>
<evidence type="ECO:0000256" key="1">
    <source>
        <dbReference type="SAM" id="MobiDB-lite"/>
    </source>
</evidence>
<reference evidence="2 3" key="1">
    <citation type="submission" date="2011-05" db="EMBL/GenBank/DDBJ databases">
        <title>Whole genome sequence of Microlunatus phosphovorus NM-1.</title>
        <authorList>
            <person name="Hosoyama A."/>
            <person name="Sasaki K."/>
            <person name="Harada T."/>
            <person name="Igarashi R."/>
            <person name="Kawakoshi A."/>
            <person name="Sasagawa M."/>
            <person name="Fukada J."/>
            <person name="Nakamura S."/>
            <person name="Katano Y."/>
            <person name="Hanada S."/>
            <person name="Kamagata Y."/>
            <person name="Nakamura N."/>
            <person name="Yamazaki S."/>
            <person name="Fujita N."/>
        </authorList>
    </citation>
    <scope>NUCLEOTIDE SEQUENCE [LARGE SCALE GENOMIC DNA]</scope>
    <source>
        <strain evidence="3">ATCC 700054 / DSM 10555 / JCM 9379 / NBRC 101784 / NCIMB 13414 / VKM Ac-1990 / NM-1</strain>
    </source>
</reference>
<sequence length="114" mass="12719">MWPGAAIGSGRQIVLAVMGGGRITELGSHQELSEADGAYTALWRTWQEANPEAGSELTRTRRSRGNVSNCDSPRSEDEPRHRYLAEDLRLVSHCSGVRGRIRLSLTRRSHPRRP</sequence>
<evidence type="ECO:0000313" key="2">
    <source>
        <dbReference type="EMBL" id="BAK35892.1"/>
    </source>
</evidence>
<dbReference type="STRING" id="1032480.MLP_28780"/>
<evidence type="ECO:0000313" key="3">
    <source>
        <dbReference type="Proteomes" id="UP000007947"/>
    </source>
</evidence>
<name>F5XJJ2_MICPN</name>
<dbReference type="HOGENOM" id="CLU_2118238_0_0_11"/>
<dbReference type="eggNOG" id="COG1132">
    <property type="taxonomic scope" value="Bacteria"/>
</dbReference>
<organism evidence="2 3">
    <name type="scientific">Microlunatus phosphovorus (strain ATCC 700054 / DSM 10555 / JCM 9379 / NBRC 101784 / NCIMB 13414 / VKM Ac-1990 / NM-1)</name>
    <dbReference type="NCBI Taxonomy" id="1032480"/>
    <lineage>
        <taxon>Bacteria</taxon>
        <taxon>Bacillati</taxon>
        <taxon>Actinomycetota</taxon>
        <taxon>Actinomycetes</taxon>
        <taxon>Propionibacteriales</taxon>
        <taxon>Propionibacteriaceae</taxon>
        <taxon>Microlunatus</taxon>
    </lineage>
</organism>
<gene>
    <name evidence="2" type="ordered locus">MLP_28780</name>
</gene>
<dbReference type="EMBL" id="AP012204">
    <property type="protein sequence ID" value="BAK35892.1"/>
    <property type="molecule type" value="Genomic_DNA"/>
</dbReference>
<dbReference type="KEGG" id="mph:MLP_28780"/>
<proteinExistence type="predicted"/>
<accession>F5XJJ2</accession>
<dbReference type="AlphaFoldDB" id="F5XJJ2"/>
<protein>
    <submittedName>
        <fullName evidence="2">Uncharacterized protein</fullName>
    </submittedName>
</protein>
<feature type="region of interest" description="Disordered" evidence="1">
    <location>
        <begin position="50"/>
        <end position="79"/>
    </location>
</feature>